<sequence length="157" mass="17444">MADNKGFSHVDRKGRAKMVDVGAKPDQKRIAVARGSIFLKKETIKQIQENQIKKGDVFAVAKIAGIQAAKRTSDLIPLCHPLLLTNIDINFMIKKDQIVVESTVECLGKTGVEMEALTAVSLALLTIYDMCKAVDKNMRIEQVYLVKKIKGEMNERA</sequence>
<dbReference type="CDD" id="cd00528">
    <property type="entry name" value="MoaC"/>
    <property type="match status" value="1"/>
</dbReference>
<evidence type="ECO:0000313" key="4">
    <source>
        <dbReference type="EMBL" id="KAF0133126.1"/>
    </source>
</evidence>
<evidence type="ECO:0000256" key="1">
    <source>
        <dbReference type="ARBA" id="ARBA00005046"/>
    </source>
</evidence>
<accession>A0A833KZX4</accession>
<comment type="pathway">
    <text evidence="1">Cofactor biosynthesis; molybdopterin biosynthesis.</text>
</comment>
<organism evidence="4 5">
    <name type="scientific">Candidatus Saganbacteria bacterium</name>
    <dbReference type="NCBI Taxonomy" id="2575572"/>
    <lineage>
        <taxon>Bacteria</taxon>
        <taxon>Bacillati</taxon>
        <taxon>Saganbacteria</taxon>
    </lineage>
</organism>
<evidence type="ECO:0000256" key="2">
    <source>
        <dbReference type="ARBA" id="ARBA00023150"/>
    </source>
</evidence>
<proteinExistence type="predicted"/>
<dbReference type="InterPro" id="IPR002820">
    <property type="entry name" value="Mopterin_CF_biosynth-C_dom"/>
</dbReference>
<evidence type="ECO:0000259" key="3">
    <source>
        <dbReference type="Pfam" id="PF01967"/>
    </source>
</evidence>
<dbReference type="Proteomes" id="UP000488506">
    <property type="component" value="Unassembled WGS sequence"/>
</dbReference>
<name>A0A833KZX4_UNCSA</name>
<dbReference type="NCBIfam" id="NF008999">
    <property type="entry name" value="PRK12343.1"/>
    <property type="match status" value="1"/>
</dbReference>
<dbReference type="EMBL" id="WPAF01000034">
    <property type="protein sequence ID" value="KAF0133126.1"/>
    <property type="molecule type" value="Genomic_DNA"/>
</dbReference>
<dbReference type="PANTHER" id="PTHR22960">
    <property type="entry name" value="MOLYBDOPTERIN COFACTOR SYNTHESIS PROTEIN A"/>
    <property type="match status" value="1"/>
</dbReference>
<dbReference type="NCBIfam" id="NF006870">
    <property type="entry name" value="PRK09364.1"/>
    <property type="match status" value="1"/>
</dbReference>
<dbReference type="Pfam" id="PF01967">
    <property type="entry name" value="MoaC"/>
    <property type="match status" value="1"/>
</dbReference>
<evidence type="ECO:0000313" key="5">
    <source>
        <dbReference type="Proteomes" id="UP000488506"/>
    </source>
</evidence>
<dbReference type="NCBIfam" id="TIGR00581">
    <property type="entry name" value="moaC"/>
    <property type="match status" value="1"/>
</dbReference>
<protein>
    <submittedName>
        <fullName evidence="4">Molybdenum cofactor biosynthesis protein C</fullName>
    </submittedName>
</protein>
<dbReference type="InterPro" id="IPR023045">
    <property type="entry name" value="MoaC"/>
</dbReference>
<reference evidence="4 5" key="1">
    <citation type="submission" date="2019-12" db="EMBL/GenBank/DDBJ databases">
        <authorList>
            <person name="Wolfe R."/>
            <person name="Danczak R."/>
            <person name="Wilkins M."/>
        </authorList>
    </citation>
    <scope>NUCLEOTIDE SEQUENCE [LARGE SCALE GENOMIC DNA]</scope>
    <source>
        <strain evidence="4">X2_MaxBin.013</strain>
    </source>
</reference>
<dbReference type="InterPro" id="IPR036522">
    <property type="entry name" value="MoaC_sf"/>
</dbReference>
<keyword evidence="2" id="KW-0501">Molybdenum cofactor biosynthesis</keyword>
<dbReference type="GO" id="GO:0006777">
    <property type="term" value="P:Mo-molybdopterin cofactor biosynthetic process"/>
    <property type="evidence" value="ECO:0007669"/>
    <property type="project" value="UniProtKB-KW"/>
</dbReference>
<comment type="caution">
    <text evidence="4">The sequence shown here is derived from an EMBL/GenBank/DDBJ whole genome shotgun (WGS) entry which is preliminary data.</text>
</comment>
<dbReference type="AlphaFoldDB" id="A0A833KZX4"/>
<dbReference type="UniPathway" id="UPA00344"/>
<dbReference type="Gene3D" id="3.30.70.640">
    <property type="entry name" value="Molybdopterin cofactor biosynthesis C (MoaC) domain"/>
    <property type="match status" value="1"/>
</dbReference>
<feature type="domain" description="Molybdopterin cofactor biosynthesis C (MoaC)" evidence="3">
    <location>
        <begin position="18"/>
        <end position="151"/>
    </location>
</feature>
<dbReference type="SUPFAM" id="SSF55040">
    <property type="entry name" value="Molybdenum cofactor biosynthesis protein C, MoaC"/>
    <property type="match status" value="1"/>
</dbReference>
<dbReference type="InterPro" id="IPR050105">
    <property type="entry name" value="MoCo_biosynth_MoaA/MoaC"/>
</dbReference>
<gene>
    <name evidence="4" type="ORF">FD145_1430</name>
</gene>